<reference evidence="3 4" key="1">
    <citation type="submission" date="2018-07" db="EMBL/GenBank/DDBJ databases">
        <title>Genomic Encyclopedia of Type Strains, Phase IV (KMG-IV): sequencing the most valuable type-strain genomes for metagenomic binning, comparative biology and taxonomic classification.</title>
        <authorList>
            <person name="Goeker M."/>
        </authorList>
    </citation>
    <scope>NUCLEOTIDE SEQUENCE [LARGE SCALE GENOMIC DNA]</scope>
    <source>
        <strain evidence="3 4">DSM 14364</strain>
    </source>
</reference>
<evidence type="ECO:0000256" key="1">
    <source>
        <dbReference type="SAM" id="MobiDB-lite"/>
    </source>
</evidence>
<keyword evidence="4" id="KW-1185">Reference proteome</keyword>
<dbReference type="InterPro" id="IPR002035">
    <property type="entry name" value="VWF_A"/>
</dbReference>
<dbReference type="Pfam" id="PF04773">
    <property type="entry name" value="FecR"/>
    <property type="match status" value="1"/>
</dbReference>
<proteinExistence type="predicted"/>
<accession>A0A370HKW0</accession>
<comment type="caution">
    <text evidence="3">The sequence shown here is derived from an EMBL/GenBank/DDBJ whole genome shotgun (WGS) entry which is preliminary data.</text>
</comment>
<evidence type="ECO:0000259" key="2">
    <source>
        <dbReference type="PROSITE" id="PS50234"/>
    </source>
</evidence>
<dbReference type="CDD" id="cd00198">
    <property type="entry name" value="vWFA"/>
    <property type="match status" value="1"/>
</dbReference>
<dbReference type="PROSITE" id="PS50234">
    <property type="entry name" value="VWFA"/>
    <property type="match status" value="1"/>
</dbReference>
<gene>
    <name evidence="3" type="ORF">DES45_105330</name>
</gene>
<dbReference type="AlphaFoldDB" id="A0A370HKW0"/>
<dbReference type="Proteomes" id="UP000254925">
    <property type="component" value="Unassembled WGS sequence"/>
</dbReference>
<dbReference type="InterPro" id="IPR006860">
    <property type="entry name" value="FecR"/>
</dbReference>
<dbReference type="RefSeq" id="WP_147282416.1">
    <property type="nucleotide sequence ID" value="NZ_QQBB01000005.1"/>
</dbReference>
<dbReference type="InterPro" id="IPR040853">
    <property type="entry name" value="RapA2_cadherin-like"/>
</dbReference>
<dbReference type="Pfam" id="PF17803">
    <property type="entry name" value="Cadherin_4"/>
    <property type="match status" value="2"/>
</dbReference>
<name>A0A370HKW0_9HYPH</name>
<feature type="domain" description="VWFA" evidence="2">
    <location>
        <begin position="842"/>
        <end position="1053"/>
    </location>
</feature>
<dbReference type="EMBL" id="QQBB01000005">
    <property type="protein sequence ID" value="RDI58805.1"/>
    <property type="molecule type" value="Genomic_DNA"/>
</dbReference>
<dbReference type="InterPro" id="IPR010221">
    <property type="entry name" value="VCBS_dom"/>
</dbReference>
<dbReference type="InterPro" id="IPR036465">
    <property type="entry name" value="vWFA_dom_sf"/>
</dbReference>
<dbReference type="PANTHER" id="PTHR38731">
    <property type="entry name" value="LIPL45-RELATED LIPOPROTEIN-RELATED"/>
    <property type="match status" value="1"/>
</dbReference>
<evidence type="ECO:0000313" key="4">
    <source>
        <dbReference type="Proteomes" id="UP000254925"/>
    </source>
</evidence>
<protein>
    <submittedName>
        <fullName evidence="3">FecR family protein</fullName>
    </submittedName>
</protein>
<dbReference type="OrthoDB" id="5593939at2"/>
<dbReference type="Gene3D" id="3.40.50.410">
    <property type="entry name" value="von Willebrand factor, type A domain"/>
    <property type="match status" value="1"/>
</dbReference>
<dbReference type="SMART" id="SM00327">
    <property type="entry name" value="VWA"/>
    <property type="match status" value="1"/>
</dbReference>
<dbReference type="SUPFAM" id="SSF53300">
    <property type="entry name" value="vWA-like"/>
    <property type="match status" value="1"/>
</dbReference>
<evidence type="ECO:0000313" key="3">
    <source>
        <dbReference type="EMBL" id="RDI58805.1"/>
    </source>
</evidence>
<feature type="region of interest" description="Disordered" evidence="1">
    <location>
        <begin position="73"/>
        <end position="106"/>
    </location>
</feature>
<organism evidence="3 4">
    <name type="scientific">Microvirga subterranea</name>
    <dbReference type="NCBI Taxonomy" id="186651"/>
    <lineage>
        <taxon>Bacteria</taxon>
        <taxon>Pseudomonadati</taxon>
        <taxon>Pseudomonadota</taxon>
        <taxon>Alphaproteobacteria</taxon>
        <taxon>Hyphomicrobiales</taxon>
        <taxon>Methylobacteriaceae</taxon>
        <taxon>Microvirga</taxon>
    </lineage>
</organism>
<dbReference type="NCBIfam" id="TIGR01965">
    <property type="entry name" value="VCBS_repeat"/>
    <property type="match status" value="3"/>
</dbReference>
<sequence length="1125" mass="115383">MYQSGDGATVFDIWVDAEQASGENVDADGMIVFPDADLLFTADFKRSGADLLLIGQDVTAVITGYFKDDRRPNIRTPEGASLTGETIDALAGPDPPGQYAQSTDTTAARVPIGRVEKVSGTATVLRNGVPVELHLGDPVAKGDVVQTAADSSLTIKLNDGTVFGLSSSARMVLNEMVYSADSQSNSAFFTLVQGVIGFVAGRVAKTGDLKVDTPVATMAIRGTAVHTEIAALSGVTKISLLTEPDGSVGSFVLLDKNNPSRVLTTISDARSATILTPRAASDLSITQVTKTADELRGESDLVRDLFQIFAPQQRRGSSDFEPGPIVPANLLHDAPSVEHALFSITPYIPELATPRDASLAPLISPPAPIRGNAVEDGPLERLDSPAVTGPNGAVSAWLVDVPAVLPPGVRYVEASRTFTLDPSHPAYQHLGAGDKQTVTVNYSLVVAGSRVPASVSWTVSGANDAPVVRGDVTGAATEDRSVSTLSALAKASDVDSGATLTIVDLPSSLPPGVTYDAATKTFRLNPAAYQSLAAGAQTVVVVDYTVSDGIATAPASASWTVTGANDSPVITSAAPSGTVTEAAELVAGATTVMHSQSGAITFTDVDTPDTHTATFVPRDAGYPGTFSLDTSAIDSGGTVGWTFSVADSVLDSLAAGQVLVQRYDVTVSDAHGGSAVETVTVTITGANDAPEAANDIIVGVDEARPTVLALLSNDRDVDSDALRIVQWTAPAEGFLFQTSSGDLAFDPGDAFSALGAGETATVSFTYTVSDGKGGADTANATVQVRGEGTYSSPLQADAADAVLGFNQQTVTLTMEAPSATTTATAELGLTIDLGPVVQPQSNILYLVDVSGSTARAFAGTPVGDLNGDGSANTVLDAEIAGLITLTERIRSLGFSPEDVTVTVIPFNGSADPTDDTGTPAPGVNAATFSLGEAGEQSIANYLRGLDASGQTNFADALRVANEKLQGLDQGGERNFLYFLSDGNGEGPIRGELATLNDIYGAKITAVGIGADASLSQLNTIDNTGGASRLTSPDQIDTTVLGRPLGSGQVVDVAVFVNGTEVPEIGPEDLVSTPTGLALDASVSGLDRIVGEDNVVTATVTFASNEVLTTQLTIAGALPRSTDFLL</sequence>